<dbReference type="PANTHER" id="PTHR46060:SF1">
    <property type="entry name" value="MARINER MOS1 TRANSPOSASE-LIKE PROTEIN"/>
    <property type="match status" value="1"/>
</dbReference>
<dbReference type="Gene3D" id="3.30.420.10">
    <property type="entry name" value="Ribonuclease H-like superfamily/Ribonuclease H"/>
    <property type="match status" value="1"/>
</dbReference>
<sequence>MDASSVRRWVKYFEDGNTSIQDVPRSGRPLTASTERNKERVDEFWDAFCPNLAPSDYHLFGCLKEQLRGQRYETLEDIRKAVRQCLREDETDFYSKGIFKLTERREGYVERNGNYVESDRKLFRCQPISCSRPCLLQLGVSALEGVPIHENGGGGSPCLAGSIHKRTAPRFTQPPIKLSTGSFPGIKGGQNVVPTTPPHSSAEVMGLYLHAPEVPSWHVTGIPLPFVLPFIK</sequence>
<accession>A0ABQ8TFP3</accession>
<dbReference type="PANTHER" id="PTHR46060">
    <property type="entry name" value="MARINER MOS1 TRANSPOSASE-LIKE PROTEIN"/>
    <property type="match status" value="1"/>
</dbReference>
<evidence type="ECO:0000313" key="1">
    <source>
        <dbReference type="EMBL" id="KAJ4445389.1"/>
    </source>
</evidence>
<reference evidence="1 2" key="1">
    <citation type="journal article" date="2022" name="Allergy">
        <title>Genome assembly and annotation of Periplaneta americana reveal a comprehensive cockroach allergen profile.</title>
        <authorList>
            <person name="Wang L."/>
            <person name="Xiong Q."/>
            <person name="Saelim N."/>
            <person name="Wang L."/>
            <person name="Nong W."/>
            <person name="Wan A.T."/>
            <person name="Shi M."/>
            <person name="Liu X."/>
            <person name="Cao Q."/>
            <person name="Hui J.H.L."/>
            <person name="Sookrung N."/>
            <person name="Leung T.F."/>
            <person name="Tungtrongchitr A."/>
            <person name="Tsui S.K.W."/>
        </authorList>
    </citation>
    <scope>NUCLEOTIDE SEQUENCE [LARGE SCALE GENOMIC DNA]</scope>
    <source>
        <strain evidence="1">PWHHKU_190912</strain>
    </source>
</reference>
<protein>
    <submittedName>
        <fullName evidence="1">Uncharacterized protein</fullName>
    </submittedName>
</protein>
<comment type="caution">
    <text evidence="1">The sequence shown here is derived from an EMBL/GenBank/DDBJ whole genome shotgun (WGS) entry which is preliminary data.</text>
</comment>
<name>A0ABQ8TFP3_PERAM</name>
<gene>
    <name evidence="1" type="ORF">ANN_07194</name>
</gene>
<evidence type="ECO:0000313" key="2">
    <source>
        <dbReference type="Proteomes" id="UP001148838"/>
    </source>
</evidence>
<dbReference type="InterPro" id="IPR052709">
    <property type="entry name" value="Transposase-MT_Hybrid"/>
</dbReference>
<dbReference type="EMBL" id="JAJSOF020000011">
    <property type="protein sequence ID" value="KAJ4445389.1"/>
    <property type="molecule type" value="Genomic_DNA"/>
</dbReference>
<keyword evidence="2" id="KW-1185">Reference proteome</keyword>
<organism evidence="1 2">
    <name type="scientific">Periplaneta americana</name>
    <name type="common">American cockroach</name>
    <name type="synonym">Blatta americana</name>
    <dbReference type="NCBI Taxonomy" id="6978"/>
    <lineage>
        <taxon>Eukaryota</taxon>
        <taxon>Metazoa</taxon>
        <taxon>Ecdysozoa</taxon>
        <taxon>Arthropoda</taxon>
        <taxon>Hexapoda</taxon>
        <taxon>Insecta</taxon>
        <taxon>Pterygota</taxon>
        <taxon>Neoptera</taxon>
        <taxon>Polyneoptera</taxon>
        <taxon>Dictyoptera</taxon>
        <taxon>Blattodea</taxon>
        <taxon>Blattoidea</taxon>
        <taxon>Blattidae</taxon>
        <taxon>Blattinae</taxon>
        <taxon>Periplaneta</taxon>
    </lineage>
</organism>
<dbReference type="Proteomes" id="UP001148838">
    <property type="component" value="Unassembled WGS sequence"/>
</dbReference>
<proteinExistence type="predicted"/>
<dbReference type="InterPro" id="IPR036397">
    <property type="entry name" value="RNaseH_sf"/>
</dbReference>